<keyword evidence="5" id="KW-0576">Peroxisome</keyword>
<name>A0A139IT95_9PEZI</name>
<dbReference type="Pfam" id="PF00651">
    <property type="entry name" value="BTB"/>
    <property type="match status" value="1"/>
</dbReference>
<dbReference type="OrthoDB" id="3643248at2759"/>
<dbReference type="InterPro" id="IPR000210">
    <property type="entry name" value="BTB/POZ_dom"/>
</dbReference>
<dbReference type="Gene3D" id="3.30.710.10">
    <property type="entry name" value="Potassium Channel Kv1.1, Chain A"/>
    <property type="match status" value="1"/>
</dbReference>
<dbReference type="SUPFAM" id="SSF52096">
    <property type="entry name" value="ClpP/crotonase"/>
    <property type="match status" value="1"/>
</dbReference>
<dbReference type="Pfam" id="PF00378">
    <property type="entry name" value="ECH_1"/>
    <property type="match status" value="1"/>
</dbReference>
<dbReference type="STRING" id="113226.A0A139IT95"/>
<dbReference type="InterPro" id="IPR001753">
    <property type="entry name" value="Enoyl-CoA_hydra/iso"/>
</dbReference>
<evidence type="ECO:0000313" key="9">
    <source>
        <dbReference type="Proteomes" id="UP000073492"/>
    </source>
</evidence>
<dbReference type="InterPro" id="IPR029045">
    <property type="entry name" value="ClpP/crotonase-like_dom_sf"/>
</dbReference>
<dbReference type="GO" id="GO:0004165">
    <property type="term" value="F:delta(3)-delta(2)-enoyl-CoA isomerase activity"/>
    <property type="evidence" value="ECO:0007669"/>
    <property type="project" value="UniProtKB-ARBA"/>
</dbReference>
<evidence type="ECO:0000256" key="2">
    <source>
        <dbReference type="ARBA" id="ARBA00005005"/>
    </source>
</evidence>
<dbReference type="InterPro" id="IPR011333">
    <property type="entry name" value="SKP1/BTB/POZ_sf"/>
</dbReference>
<evidence type="ECO:0000256" key="6">
    <source>
        <dbReference type="ARBA" id="ARBA00023235"/>
    </source>
</evidence>
<dbReference type="FunFam" id="3.90.226.10:FF:000048">
    <property type="entry name" value="3,2-trans-enoyl-CoA isomerase"/>
    <property type="match status" value="1"/>
</dbReference>
<dbReference type="Proteomes" id="UP000073492">
    <property type="component" value="Unassembled WGS sequence"/>
</dbReference>
<comment type="subcellular location">
    <subcellularLocation>
        <location evidence="1">Peroxisome</location>
    </subcellularLocation>
</comment>
<dbReference type="GO" id="GO:0006635">
    <property type="term" value="P:fatty acid beta-oxidation"/>
    <property type="evidence" value="ECO:0007669"/>
    <property type="project" value="TreeGrafter"/>
</dbReference>
<comment type="similarity">
    <text evidence="3">Belongs to the enoyl-CoA hydratase/isomerase family.</text>
</comment>
<evidence type="ECO:0000256" key="3">
    <source>
        <dbReference type="ARBA" id="ARBA00005254"/>
    </source>
</evidence>
<dbReference type="EMBL" id="LFZO01000012">
    <property type="protein sequence ID" value="KXT17969.1"/>
    <property type="molecule type" value="Genomic_DNA"/>
</dbReference>
<evidence type="ECO:0000256" key="5">
    <source>
        <dbReference type="ARBA" id="ARBA00023140"/>
    </source>
</evidence>
<comment type="pathway">
    <text evidence="2">Lipid metabolism; fatty acid beta-oxidation.</text>
</comment>
<dbReference type="GO" id="GO:0005782">
    <property type="term" value="C:peroxisomal matrix"/>
    <property type="evidence" value="ECO:0007669"/>
    <property type="project" value="TreeGrafter"/>
</dbReference>
<evidence type="ECO:0000256" key="4">
    <source>
        <dbReference type="ARBA" id="ARBA00023026"/>
    </source>
</evidence>
<dbReference type="InterPro" id="IPR051053">
    <property type="entry name" value="ECH/Chromodomain_protein"/>
</dbReference>
<keyword evidence="4" id="KW-0843">Virulence</keyword>
<keyword evidence="6" id="KW-0413">Isomerase</keyword>
<gene>
    <name evidence="8" type="ORF">AC579_9631</name>
</gene>
<evidence type="ECO:0000259" key="7">
    <source>
        <dbReference type="PROSITE" id="PS50097"/>
    </source>
</evidence>
<dbReference type="PROSITE" id="PS50097">
    <property type="entry name" value="BTB"/>
    <property type="match status" value="1"/>
</dbReference>
<comment type="caution">
    <text evidence="8">The sequence shown here is derived from an EMBL/GenBank/DDBJ whole genome shotgun (WGS) entry which is preliminary data.</text>
</comment>
<evidence type="ECO:0000256" key="1">
    <source>
        <dbReference type="ARBA" id="ARBA00004275"/>
    </source>
</evidence>
<keyword evidence="9" id="KW-1185">Reference proteome</keyword>
<organism evidence="8 9">
    <name type="scientific">Pseudocercospora musae</name>
    <dbReference type="NCBI Taxonomy" id="113226"/>
    <lineage>
        <taxon>Eukaryota</taxon>
        <taxon>Fungi</taxon>
        <taxon>Dikarya</taxon>
        <taxon>Ascomycota</taxon>
        <taxon>Pezizomycotina</taxon>
        <taxon>Dothideomycetes</taxon>
        <taxon>Dothideomycetidae</taxon>
        <taxon>Mycosphaerellales</taxon>
        <taxon>Mycosphaerellaceae</taxon>
        <taxon>Pseudocercospora</taxon>
    </lineage>
</organism>
<dbReference type="PANTHER" id="PTHR43684:SF1">
    <property type="entry name" value="ENOYL-COA DELTA ISOMERASE 2"/>
    <property type="match status" value="1"/>
</dbReference>
<dbReference type="Gene3D" id="3.90.226.10">
    <property type="entry name" value="2-enoyl-CoA Hydratase, Chain A, domain 1"/>
    <property type="match status" value="1"/>
</dbReference>
<accession>A0A139IT95</accession>
<feature type="domain" description="BTB" evidence="7">
    <location>
        <begin position="319"/>
        <end position="385"/>
    </location>
</feature>
<protein>
    <recommendedName>
        <fullName evidence="7">BTB domain-containing protein</fullName>
    </recommendedName>
</protein>
<dbReference type="CDD" id="cd06558">
    <property type="entry name" value="crotonase-like"/>
    <property type="match status" value="1"/>
</dbReference>
<dbReference type="SUPFAM" id="SSF54695">
    <property type="entry name" value="POZ domain"/>
    <property type="match status" value="1"/>
</dbReference>
<evidence type="ECO:0000313" key="8">
    <source>
        <dbReference type="EMBL" id="KXT17969.1"/>
    </source>
</evidence>
<dbReference type="PANTHER" id="PTHR43684">
    <property type="match status" value="1"/>
</dbReference>
<sequence length="666" mass="74767">MNQAPKRVDEVVCEIKGRVAIVRINQPKKLGALSQDLFFNLAQWLRYIDGLDDVFVTVLTGTGRFFSAGADVTVAGRDEGPKDEQYKRLLQTFAAFNMNITQAFYSHRKILVAALNGPVVGIAAAVVSLADFIYAAPHAYLLCPFTSLGLVSEGLACRAMANRLGAARGAEALLMSKRISCEELVQCGYVNKVFDVKKEESDKFLQLVLEEVDNRLGEHLVPDSLLRIKALMKAPEKDIYDSLGVKEIFSGMEVFMKGVPQAEFRKIAIASFSKQVRNQIAIQESELPGFIKSNASMQSEHEKRFTEAMASLHLNPEYSDMKIICGTKEFLLHRAVVCPQSKVLADQMKLGFKESNGIIEHKEFDEDTVARMVQYLYTQQYDVPAYPMASASTTTERKERPDVASTLPTEGFELEPLGSVESGALLEGSFTNHAPEEVNATQLSSGDASLQTPASVHDVLMMHVRVHHIANYYDIPMLKTKAVDEFCSIVWHHNYFWERSGFAFVLDEIYRANKNQDGGLRRAAVCLAKQHVEDLASDEAFMDAINDSENLGEFCSALLADMTRECRRTKELGDNINELMRKELAKVKSDFERVQHIADREYGLRERAESDLKTVREIFQKVRECKTYNCRNSINVAVERRGKAGQGEYMVRCLGCHAKHTLSNYR</sequence>
<reference evidence="8 9" key="1">
    <citation type="submission" date="2015-07" db="EMBL/GenBank/DDBJ databases">
        <title>Comparative genomics of the Sigatoka disease complex on banana suggests a link between parallel evolutionary changes in Pseudocercospora fijiensis and Pseudocercospora eumusae and increased virulence on the banana host.</title>
        <authorList>
            <person name="Chang T.-C."/>
            <person name="Salvucci A."/>
            <person name="Crous P.W."/>
            <person name="Stergiopoulos I."/>
        </authorList>
    </citation>
    <scope>NUCLEOTIDE SEQUENCE [LARGE SCALE GENOMIC DNA]</scope>
    <source>
        <strain evidence="8 9">CBS 116634</strain>
    </source>
</reference>
<proteinExistence type="inferred from homology"/>
<dbReference type="AlphaFoldDB" id="A0A139IT95"/>